<keyword evidence="2" id="KW-1185">Reference proteome</keyword>
<dbReference type="STRING" id="82805.SAMN04487998_3455"/>
<gene>
    <name evidence="1" type="ORF">SAMN04487998_3455</name>
</gene>
<proteinExistence type="predicted"/>
<dbReference type="EMBL" id="FOHS01000005">
    <property type="protein sequence ID" value="SET99555.1"/>
    <property type="molecule type" value="Genomic_DNA"/>
</dbReference>
<sequence length="64" mass="7757">MIQFFHEGEEYTTRRRLQAKYQLPSTTIQYILENAKEVKRIQETNKHYFHKAQVEHLLDAHAAR</sequence>
<evidence type="ECO:0000313" key="1">
    <source>
        <dbReference type="EMBL" id="SET99555.1"/>
    </source>
</evidence>
<evidence type="ECO:0000313" key="2">
    <source>
        <dbReference type="Proteomes" id="UP000198697"/>
    </source>
</evidence>
<name>A0A1I0ISQ2_9BACT</name>
<protein>
    <submittedName>
        <fullName evidence="1">Uncharacterized protein</fullName>
    </submittedName>
</protein>
<dbReference type="Proteomes" id="UP000198697">
    <property type="component" value="Unassembled WGS sequence"/>
</dbReference>
<dbReference type="RefSeq" id="WP_092773872.1">
    <property type="nucleotide sequence ID" value="NZ_FOHS01000005.1"/>
</dbReference>
<accession>A0A1I0ISQ2</accession>
<organism evidence="1 2">
    <name type="scientific">Hymenobacter actinosclerus</name>
    <dbReference type="NCBI Taxonomy" id="82805"/>
    <lineage>
        <taxon>Bacteria</taxon>
        <taxon>Pseudomonadati</taxon>
        <taxon>Bacteroidota</taxon>
        <taxon>Cytophagia</taxon>
        <taxon>Cytophagales</taxon>
        <taxon>Hymenobacteraceae</taxon>
        <taxon>Hymenobacter</taxon>
    </lineage>
</organism>
<reference evidence="2" key="1">
    <citation type="submission" date="2016-10" db="EMBL/GenBank/DDBJ databases">
        <authorList>
            <person name="Varghese N."/>
            <person name="Submissions S."/>
        </authorList>
    </citation>
    <scope>NUCLEOTIDE SEQUENCE [LARGE SCALE GENOMIC DNA]</scope>
    <source>
        <strain evidence="2">DSM 15310</strain>
    </source>
</reference>
<dbReference type="AlphaFoldDB" id="A0A1I0ISQ2"/>